<dbReference type="PANTHER" id="PTHR12219:SF8">
    <property type="entry name" value="NADH DEHYDROGENASE [UBIQUINONE] IRON-SULFUR PROTEIN 4, MITOCHONDRIAL"/>
    <property type="match status" value="1"/>
</dbReference>
<name>A0A6P1G9K1_9RICK</name>
<keyword evidence="3" id="KW-0679">Respiratory chain</keyword>
<keyword evidence="8" id="KW-1185">Reference proteome</keyword>
<evidence type="ECO:0000256" key="4">
    <source>
        <dbReference type="ARBA" id="ARBA00022946"/>
    </source>
</evidence>
<keyword evidence="2" id="KW-0813">Transport</keyword>
<keyword evidence="6" id="KW-0472">Membrane</keyword>
<evidence type="ECO:0000256" key="5">
    <source>
        <dbReference type="ARBA" id="ARBA00022982"/>
    </source>
</evidence>
<gene>
    <name evidence="7" type="ORF">GP480_01525</name>
</gene>
<dbReference type="InterPro" id="IPR006885">
    <property type="entry name" value="NADH_UbQ_FeS_4_mit-like"/>
</dbReference>
<dbReference type="Pfam" id="PF04800">
    <property type="entry name" value="NDUS4"/>
    <property type="match status" value="1"/>
</dbReference>
<evidence type="ECO:0000256" key="1">
    <source>
        <dbReference type="ARBA" id="ARBA00004370"/>
    </source>
</evidence>
<proteinExistence type="predicted"/>
<reference evidence="7 8" key="1">
    <citation type="journal article" date="2020" name="MBio">
        <title>Erratum for Teymournejad et al., 'Isolation and Molecular Analysis of a Novel Neorickettsia Species That Causes Potomac Horse Fever'.</title>
        <authorList>
            <person name="Teymournejad O."/>
            <person name="Lin M."/>
            <person name="Bekebrede H."/>
            <person name="Kamr A."/>
            <person name="Toribio R.E."/>
            <person name="Arroyo L.G."/>
            <person name="Baird J.D."/>
            <person name="Rikihisa Y."/>
        </authorList>
    </citation>
    <scope>NUCLEOTIDE SEQUENCE [LARGE SCALE GENOMIC DNA]</scope>
    <source>
        <strain evidence="7 8">Fin17</strain>
    </source>
</reference>
<dbReference type="AlphaFoldDB" id="A0A6P1G9K1"/>
<evidence type="ECO:0000256" key="2">
    <source>
        <dbReference type="ARBA" id="ARBA00022448"/>
    </source>
</evidence>
<evidence type="ECO:0000256" key="3">
    <source>
        <dbReference type="ARBA" id="ARBA00022660"/>
    </source>
</evidence>
<comment type="subcellular location">
    <subcellularLocation>
        <location evidence="1">Membrane</location>
    </subcellularLocation>
</comment>
<dbReference type="InterPro" id="IPR038532">
    <property type="entry name" value="NDUFS4-like_sf"/>
</dbReference>
<dbReference type="EMBL" id="CP047224">
    <property type="protein sequence ID" value="QHD65136.1"/>
    <property type="molecule type" value="Genomic_DNA"/>
</dbReference>
<dbReference type="GO" id="GO:0022900">
    <property type="term" value="P:electron transport chain"/>
    <property type="evidence" value="ECO:0007669"/>
    <property type="project" value="InterPro"/>
</dbReference>
<evidence type="ECO:0000313" key="7">
    <source>
        <dbReference type="EMBL" id="QHD65136.1"/>
    </source>
</evidence>
<organism evidence="7 8">
    <name type="scientific">Neorickettsia findlayensis</name>
    <dbReference type="NCBI Taxonomy" id="2686014"/>
    <lineage>
        <taxon>Bacteria</taxon>
        <taxon>Pseudomonadati</taxon>
        <taxon>Pseudomonadota</taxon>
        <taxon>Alphaproteobacteria</taxon>
        <taxon>Rickettsiales</taxon>
        <taxon>Anaplasmataceae</taxon>
        <taxon>Neorickettsia</taxon>
    </lineage>
</organism>
<keyword evidence="5" id="KW-0249">Electron transport</keyword>
<accession>A0A6P1G9K1</accession>
<dbReference type="GO" id="GO:0016020">
    <property type="term" value="C:membrane"/>
    <property type="evidence" value="ECO:0007669"/>
    <property type="project" value="UniProtKB-SubCell"/>
</dbReference>
<dbReference type="Proteomes" id="UP000464912">
    <property type="component" value="Chromosome"/>
</dbReference>
<protein>
    <submittedName>
        <fullName evidence="7">Oxidoreductase</fullName>
    </submittedName>
</protein>
<dbReference type="KEGG" id="nef:GP480_01525"/>
<evidence type="ECO:0000256" key="6">
    <source>
        <dbReference type="ARBA" id="ARBA00023136"/>
    </source>
</evidence>
<dbReference type="PANTHER" id="PTHR12219">
    <property type="entry name" value="NADH-UBIQUINONE OXIDOREDUCTASE"/>
    <property type="match status" value="1"/>
</dbReference>
<sequence length="96" mass="11119">MSITNKRAVIYKPTRAITQSGYSDQKWVLKFYSDEPKYVEPLMGWVGSRDTTTQLVLKFSSRETAEAYAKRNGIDYTVIMPQQVKVRPKSYADNFQ</sequence>
<evidence type="ECO:0000313" key="8">
    <source>
        <dbReference type="Proteomes" id="UP000464912"/>
    </source>
</evidence>
<keyword evidence="4" id="KW-0809">Transit peptide</keyword>
<reference evidence="7 8" key="2">
    <citation type="journal article" date="2020" name="MBio">
        <title>Isolation and Molecular Analysis of a Novel Neorickettsia Species That Causes Potomac Horse Fever.</title>
        <authorList>
            <person name="Teymournejad O."/>
            <person name="Lin M."/>
            <person name="Bekebrede H."/>
            <person name="Kamr A."/>
            <person name="Toribio R.E."/>
            <person name="Arroyo L.G."/>
            <person name="Baird J.D."/>
            <person name="Rikihisa Y."/>
        </authorList>
    </citation>
    <scope>NUCLEOTIDE SEQUENCE [LARGE SCALE GENOMIC DNA]</scope>
    <source>
        <strain evidence="7 8">Fin17</strain>
    </source>
</reference>
<dbReference type="Gene3D" id="3.30.160.190">
    <property type="entry name" value="atu1810 like domain"/>
    <property type="match status" value="1"/>
</dbReference>